<dbReference type="EMBL" id="JASCIS010000043">
    <property type="protein sequence ID" value="MDI3422834.1"/>
    <property type="molecule type" value="Genomic_DNA"/>
</dbReference>
<accession>A0ABT6T4R9</accession>
<comment type="caution">
    <text evidence="2">The sequence shown here is derived from an EMBL/GenBank/DDBJ whole genome shotgun (WGS) entry which is preliminary data.</text>
</comment>
<dbReference type="InterPro" id="IPR005475">
    <property type="entry name" value="Transketolase-like_Pyr-bd"/>
</dbReference>
<dbReference type="SMART" id="SM00861">
    <property type="entry name" value="Transket_pyr"/>
    <property type="match status" value="1"/>
</dbReference>
<keyword evidence="3" id="KW-1185">Reference proteome</keyword>
<dbReference type="Gene3D" id="3.40.50.920">
    <property type="match status" value="1"/>
</dbReference>
<dbReference type="InterPro" id="IPR029061">
    <property type="entry name" value="THDP-binding"/>
</dbReference>
<evidence type="ECO:0000313" key="2">
    <source>
        <dbReference type="EMBL" id="MDI3422834.1"/>
    </source>
</evidence>
<protein>
    <submittedName>
        <fullName evidence="2">Transketolase C-terminal domain-containing protein</fullName>
    </submittedName>
</protein>
<dbReference type="InterPro" id="IPR009014">
    <property type="entry name" value="Transketo_C/PFOR_II"/>
</dbReference>
<feature type="domain" description="Transketolase-like pyrimidine-binding" evidence="1">
    <location>
        <begin position="2"/>
        <end position="167"/>
    </location>
</feature>
<proteinExistence type="predicted"/>
<dbReference type="Pfam" id="PF02780">
    <property type="entry name" value="Transketolase_C"/>
    <property type="match status" value="1"/>
</dbReference>
<dbReference type="Pfam" id="PF02779">
    <property type="entry name" value="Transket_pyr"/>
    <property type="match status" value="1"/>
</dbReference>
<gene>
    <name evidence="2" type="ORF">QIT00_30560</name>
</gene>
<evidence type="ECO:0000259" key="1">
    <source>
        <dbReference type="SMART" id="SM00861"/>
    </source>
</evidence>
<dbReference type="InterPro" id="IPR033248">
    <property type="entry name" value="Transketolase_C"/>
</dbReference>
<dbReference type="SUPFAM" id="SSF52518">
    <property type="entry name" value="Thiamin diphosphate-binding fold (THDP-binding)"/>
    <property type="match status" value="1"/>
</dbReference>
<dbReference type="SUPFAM" id="SSF52922">
    <property type="entry name" value="TK C-terminal domain-like"/>
    <property type="match status" value="1"/>
</dbReference>
<dbReference type="RefSeq" id="WP_282538687.1">
    <property type="nucleotide sequence ID" value="NZ_JASCIS010000043.1"/>
</dbReference>
<dbReference type="Proteomes" id="UP001237105">
    <property type="component" value="Unassembled WGS sequence"/>
</dbReference>
<organism evidence="2 3">
    <name type="scientific">Streptomyces luteolus</name>
    <dbReference type="NCBI Taxonomy" id="3043615"/>
    <lineage>
        <taxon>Bacteria</taxon>
        <taxon>Bacillati</taxon>
        <taxon>Actinomycetota</taxon>
        <taxon>Actinomycetes</taxon>
        <taxon>Kitasatosporales</taxon>
        <taxon>Streptomycetaceae</taxon>
        <taxon>Streptomyces</taxon>
    </lineage>
</organism>
<evidence type="ECO:0000313" key="3">
    <source>
        <dbReference type="Proteomes" id="UP001237105"/>
    </source>
</evidence>
<dbReference type="PANTHER" id="PTHR43825:SF1">
    <property type="entry name" value="TRANSKETOLASE-LIKE PYRIMIDINE-BINDING DOMAIN-CONTAINING PROTEIN"/>
    <property type="match status" value="1"/>
</dbReference>
<sequence length="302" mass="32238">MDSMRDRFARTVTELLDQDPRVALVLAEITRDRVEEAERRHPDRVINVGIREQLLIGAGAGLALTGMRPVVHTFASFLVERPFEQVKLDFGHQGAGGVLVSAGGSYDWPAGGFTHMAPGDVALLDTLDGWTVHVPGHADEAETLLRQAVAAGDDKVYVRLSEQANREGLAVDGTRMLTVREGGGGVVIAVGPMLDNVLAAVEGLDVTVLYATTVRPFDGATLRRVAGESPDVVIVEPYLAGTSTTAANEALQSVPHRVLGLGVGRRELRRYGDMSEHLAAHGLDPASLRARVTDFLPGRATA</sequence>
<reference evidence="2 3" key="1">
    <citation type="submission" date="2023-05" db="EMBL/GenBank/DDBJ databases">
        <title>Draft genome sequence of Streptomyces sp. B-S-A12 isolated from a cave soil in Thailand.</title>
        <authorList>
            <person name="Chamroensaksri N."/>
            <person name="Muangham S."/>
        </authorList>
    </citation>
    <scope>NUCLEOTIDE SEQUENCE [LARGE SCALE GENOMIC DNA]</scope>
    <source>
        <strain evidence="2 3">B-S-A12</strain>
    </source>
</reference>
<name>A0ABT6T4R9_9ACTN</name>
<dbReference type="InterPro" id="IPR051157">
    <property type="entry name" value="PDH/Transketolase"/>
</dbReference>
<dbReference type="CDD" id="cd07033">
    <property type="entry name" value="TPP_PYR_DXS_TK_like"/>
    <property type="match status" value="1"/>
</dbReference>
<dbReference type="Gene3D" id="3.40.50.970">
    <property type="match status" value="1"/>
</dbReference>
<dbReference type="PANTHER" id="PTHR43825">
    <property type="entry name" value="PYRUVATE DEHYDROGENASE E1 COMPONENT"/>
    <property type="match status" value="1"/>
</dbReference>